<dbReference type="EMBL" id="JACRYL010000007">
    <property type="protein sequence ID" value="MBC6110553.1"/>
    <property type="molecule type" value="Genomic_DNA"/>
</dbReference>
<organism evidence="2 3">
    <name type="scientific">Pedobacter fastidiosus</name>
    <dbReference type="NCBI Taxonomy" id="2765361"/>
    <lineage>
        <taxon>Bacteria</taxon>
        <taxon>Pseudomonadati</taxon>
        <taxon>Bacteroidota</taxon>
        <taxon>Sphingobacteriia</taxon>
        <taxon>Sphingobacteriales</taxon>
        <taxon>Sphingobacteriaceae</taxon>
        <taxon>Pedobacter</taxon>
    </lineage>
</organism>
<evidence type="ECO:0000313" key="3">
    <source>
        <dbReference type="Proteomes" id="UP000652755"/>
    </source>
</evidence>
<dbReference type="InterPro" id="IPR051450">
    <property type="entry name" value="Gfo/Idh/MocA_Oxidoreductases"/>
</dbReference>
<accession>A0ABR7KR36</accession>
<sequence length="324" mass="36360">MYKIAIIGAGQLGSRHLQALLKINVDVAIEVVDPSDASLELAKQRAAEIPANAKIESVRYLNSITALSKELDVCIIATTANVRFELMEKLVAHTKIKYFVLEKILFQKFEEYQKAEDLLIANGIKAWVNCPRRLFPVYQQLKSLIIPNEKITYTVIGGEWGLACNAIHFIDHLSYLNANDEFEFDLLNSLNVIEGKRKGYYELVGSTGGKQNNGSELFLHSRKASAANLSIQILTDHYFWQIDESKGELKTSSAENGWKTELTKFSILYQSELSNIVCEDLLMNGTCGLTPFKSSSKLHLSMLKEFAKVFVKELQIANESCPIT</sequence>
<dbReference type="Proteomes" id="UP000652755">
    <property type="component" value="Unassembled WGS sequence"/>
</dbReference>
<evidence type="ECO:0000259" key="1">
    <source>
        <dbReference type="Pfam" id="PF01408"/>
    </source>
</evidence>
<dbReference type="InterPro" id="IPR036291">
    <property type="entry name" value="NAD(P)-bd_dom_sf"/>
</dbReference>
<dbReference type="PANTHER" id="PTHR43377:SF1">
    <property type="entry name" value="BILIVERDIN REDUCTASE A"/>
    <property type="match status" value="1"/>
</dbReference>
<keyword evidence="3" id="KW-1185">Reference proteome</keyword>
<dbReference type="Pfam" id="PF01408">
    <property type="entry name" value="GFO_IDH_MocA"/>
    <property type="match status" value="1"/>
</dbReference>
<reference evidence="2 3" key="1">
    <citation type="submission" date="2020-08" db="EMBL/GenBank/DDBJ databases">
        <authorList>
            <person name="Sun Q."/>
            <person name="Inoue M."/>
        </authorList>
    </citation>
    <scope>NUCLEOTIDE SEQUENCE [LARGE SCALE GENOMIC DNA]</scope>
    <source>
        <strain evidence="2 3">CCM 8938</strain>
    </source>
</reference>
<dbReference type="RefSeq" id="WP_187071028.1">
    <property type="nucleotide sequence ID" value="NZ_JACRYL010000007.1"/>
</dbReference>
<protein>
    <submittedName>
        <fullName evidence="2">Gfo/Idh/MocA family oxidoreductase</fullName>
    </submittedName>
</protein>
<dbReference type="SUPFAM" id="SSF51735">
    <property type="entry name" value="NAD(P)-binding Rossmann-fold domains"/>
    <property type="match status" value="1"/>
</dbReference>
<proteinExistence type="predicted"/>
<dbReference type="Gene3D" id="3.40.50.720">
    <property type="entry name" value="NAD(P)-binding Rossmann-like Domain"/>
    <property type="match status" value="1"/>
</dbReference>
<dbReference type="InterPro" id="IPR000683">
    <property type="entry name" value="Gfo/Idh/MocA-like_OxRdtase_N"/>
</dbReference>
<evidence type="ECO:0000313" key="2">
    <source>
        <dbReference type="EMBL" id="MBC6110553.1"/>
    </source>
</evidence>
<name>A0ABR7KR36_9SPHI</name>
<dbReference type="PANTHER" id="PTHR43377">
    <property type="entry name" value="BILIVERDIN REDUCTASE A"/>
    <property type="match status" value="1"/>
</dbReference>
<gene>
    <name evidence="2" type="ORF">H7U22_08960</name>
</gene>
<feature type="domain" description="Gfo/Idh/MocA-like oxidoreductase N-terminal" evidence="1">
    <location>
        <begin position="3"/>
        <end position="129"/>
    </location>
</feature>
<comment type="caution">
    <text evidence="2">The sequence shown here is derived from an EMBL/GenBank/DDBJ whole genome shotgun (WGS) entry which is preliminary data.</text>
</comment>